<evidence type="ECO:0000313" key="2">
    <source>
        <dbReference type="Proteomes" id="UP001180503"/>
    </source>
</evidence>
<reference evidence="2" key="1">
    <citation type="submission" date="2023-07" db="EMBL/GenBank/DDBJ databases">
        <title>30 novel species of actinomycetes from the DSMZ collection.</title>
        <authorList>
            <person name="Nouioui I."/>
        </authorList>
    </citation>
    <scope>NUCLEOTIDE SEQUENCE [LARGE SCALE GENOMIC DNA]</scope>
    <source>
        <strain evidence="2">DSM 41635</strain>
    </source>
</reference>
<dbReference type="EMBL" id="JAVRFB010000684">
    <property type="protein sequence ID" value="MDT0407425.1"/>
    <property type="molecule type" value="Genomic_DNA"/>
</dbReference>
<proteinExistence type="predicted"/>
<name>A0ABU2QSV7_9ACTN</name>
<gene>
    <name evidence="1" type="ORF">RM528_36905</name>
</gene>
<evidence type="ECO:0000313" key="1">
    <source>
        <dbReference type="EMBL" id="MDT0407425.1"/>
    </source>
</evidence>
<protein>
    <submittedName>
        <fullName evidence="1">Uncharacterized protein</fullName>
    </submittedName>
</protein>
<comment type="caution">
    <text evidence="1">The sequence shown here is derived from an EMBL/GenBank/DDBJ whole genome shotgun (WGS) entry which is preliminary data.</text>
</comment>
<feature type="non-terminal residue" evidence="1">
    <location>
        <position position="1"/>
    </location>
</feature>
<organism evidence="1 2">
    <name type="scientific">Streptomyces edwardsiae</name>
    <dbReference type="NCBI Taxonomy" id="3075527"/>
    <lineage>
        <taxon>Bacteria</taxon>
        <taxon>Bacillati</taxon>
        <taxon>Actinomycetota</taxon>
        <taxon>Actinomycetes</taxon>
        <taxon>Kitasatosporales</taxon>
        <taxon>Streptomycetaceae</taxon>
        <taxon>Streptomyces</taxon>
    </lineage>
</organism>
<feature type="non-terminal residue" evidence="1">
    <location>
        <position position="127"/>
    </location>
</feature>
<accession>A0ABU2QSV7</accession>
<dbReference type="Proteomes" id="UP001180503">
    <property type="component" value="Unassembled WGS sequence"/>
</dbReference>
<sequence length="127" mass="14491">GVDISLNLVPIKNRNFQWKSLLNWSKSVQKITEIYQGRDNYNNIKLNERTDSFYGYTWKKNANGALILDANTGLPTRADAPSYLGHFNPDWTFGFTNTFRYKNLSLTVGIDGSFGGVMESVVVEKMW</sequence>